<evidence type="ECO:0000256" key="5">
    <source>
        <dbReference type="ARBA" id="ARBA00022679"/>
    </source>
</evidence>
<dbReference type="CDD" id="cd00075">
    <property type="entry name" value="HATPase"/>
    <property type="match status" value="1"/>
</dbReference>
<dbReference type="InterPro" id="IPR003594">
    <property type="entry name" value="HATPase_dom"/>
</dbReference>
<evidence type="ECO:0000256" key="6">
    <source>
        <dbReference type="ARBA" id="ARBA00022692"/>
    </source>
</evidence>
<dbReference type="OrthoDB" id="9786919at2"/>
<evidence type="ECO:0000259" key="12">
    <source>
        <dbReference type="PROSITE" id="PS50109"/>
    </source>
</evidence>
<feature type="domain" description="Histidine kinase" evidence="12">
    <location>
        <begin position="267"/>
        <end position="482"/>
    </location>
</feature>
<evidence type="ECO:0000259" key="13">
    <source>
        <dbReference type="PROSITE" id="PS50885"/>
    </source>
</evidence>
<dbReference type="SUPFAM" id="SSF47384">
    <property type="entry name" value="Homodimeric domain of signal transducing histidine kinase"/>
    <property type="match status" value="1"/>
</dbReference>
<dbReference type="InterPro" id="IPR036097">
    <property type="entry name" value="HisK_dim/P_sf"/>
</dbReference>
<accession>A0A4V2G9M7</accession>
<dbReference type="Pfam" id="PF00512">
    <property type="entry name" value="HisKA"/>
    <property type="match status" value="1"/>
</dbReference>
<dbReference type="PANTHER" id="PTHR45436">
    <property type="entry name" value="SENSOR HISTIDINE KINASE YKOH"/>
    <property type="match status" value="1"/>
</dbReference>
<keyword evidence="7 14" id="KW-0418">Kinase</keyword>
<dbReference type="RefSeq" id="WP_130449045.1">
    <property type="nucleotide sequence ID" value="NZ_SHLA01000001.1"/>
</dbReference>
<dbReference type="CDD" id="cd00082">
    <property type="entry name" value="HisKA"/>
    <property type="match status" value="1"/>
</dbReference>
<comment type="catalytic activity">
    <reaction evidence="1">
        <text>ATP + protein L-histidine = ADP + protein N-phospho-L-histidine.</text>
        <dbReference type="EC" id="2.7.13.3"/>
    </reaction>
</comment>
<evidence type="ECO:0000313" key="14">
    <source>
        <dbReference type="EMBL" id="RZU60906.1"/>
    </source>
</evidence>
<reference evidence="14 15" key="1">
    <citation type="submission" date="2019-02" db="EMBL/GenBank/DDBJ databases">
        <title>Sequencing the genomes of 1000 actinobacteria strains.</title>
        <authorList>
            <person name="Klenk H.-P."/>
        </authorList>
    </citation>
    <scope>NUCLEOTIDE SEQUENCE [LARGE SCALE GENOMIC DNA]</scope>
    <source>
        <strain evidence="14 15">DSM 17364</strain>
    </source>
</reference>
<dbReference type="PROSITE" id="PS50885">
    <property type="entry name" value="HAMP"/>
    <property type="match status" value="1"/>
</dbReference>
<evidence type="ECO:0000256" key="4">
    <source>
        <dbReference type="ARBA" id="ARBA00022553"/>
    </source>
</evidence>
<dbReference type="InterPro" id="IPR003660">
    <property type="entry name" value="HAMP_dom"/>
</dbReference>
<evidence type="ECO:0000256" key="11">
    <source>
        <dbReference type="SAM" id="Phobius"/>
    </source>
</evidence>
<dbReference type="Gene3D" id="6.10.340.10">
    <property type="match status" value="1"/>
</dbReference>
<dbReference type="Gene3D" id="3.30.565.10">
    <property type="entry name" value="Histidine kinase-like ATPase, C-terminal domain"/>
    <property type="match status" value="1"/>
</dbReference>
<keyword evidence="10 11" id="KW-0472">Membrane</keyword>
<dbReference type="EMBL" id="SHLA01000001">
    <property type="protein sequence ID" value="RZU60906.1"/>
    <property type="molecule type" value="Genomic_DNA"/>
</dbReference>
<dbReference type="EC" id="2.7.13.3" evidence="3"/>
<keyword evidence="8 11" id="KW-1133">Transmembrane helix</keyword>
<dbReference type="InterPro" id="IPR036890">
    <property type="entry name" value="HATPase_C_sf"/>
</dbReference>
<evidence type="ECO:0000256" key="2">
    <source>
        <dbReference type="ARBA" id="ARBA00004236"/>
    </source>
</evidence>
<dbReference type="SMART" id="SM00387">
    <property type="entry name" value="HATPase_c"/>
    <property type="match status" value="1"/>
</dbReference>
<dbReference type="PRINTS" id="PR00344">
    <property type="entry name" value="BCTRLSENSOR"/>
</dbReference>
<feature type="transmembrane region" description="Helical" evidence="11">
    <location>
        <begin position="184"/>
        <end position="206"/>
    </location>
</feature>
<evidence type="ECO:0000256" key="8">
    <source>
        <dbReference type="ARBA" id="ARBA00022989"/>
    </source>
</evidence>
<protein>
    <recommendedName>
        <fullName evidence="3">histidine kinase</fullName>
        <ecNumber evidence="3">2.7.13.3</ecNumber>
    </recommendedName>
</protein>
<keyword evidence="5" id="KW-0808">Transferase</keyword>
<keyword evidence="9" id="KW-0902">Two-component regulatory system</keyword>
<comment type="subcellular location">
    <subcellularLocation>
        <location evidence="2">Cell membrane</location>
    </subcellularLocation>
</comment>
<gene>
    <name evidence="14" type="ORF">EV380_0457</name>
</gene>
<dbReference type="SMART" id="SM00304">
    <property type="entry name" value="HAMP"/>
    <property type="match status" value="1"/>
</dbReference>
<dbReference type="Pfam" id="PF00672">
    <property type="entry name" value="HAMP"/>
    <property type="match status" value="1"/>
</dbReference>
<dbReference type="GO" id="GO:0005886">
    <property type="term" value="C:plasma membrane"/>
    <property type="evidence" value="ECO:0007669"/>
    <property type="project" value="UniProtKB-SubCell"/>
</dbReference>
<name>A0A4V2G9M7_9MICC</name>
<dbReference type="PANTHER" id="PTHR45436:SF5">
    <property type="entry name" value="SENSOR HISTIDINE KINASE TRCS"/>
    <property type="match status" value="1"/>
</dbReference>
<feature type="domain" description="HAMP" evidence="13">
    <location>
        <begin position="207"/>
        <end position="259"/>
    </location>
</feature>
<dbReference type="SUPFAM" id="SSF158472">
    <property type="entry name" value="HAMP domain-like"/>
    <property type="match status" value="1"/>
</dbReference>
<dbReference type="SUPFAM" id="SSF55874">
    <property type="entry name" value="ATPase domain of HSP90 chaperone/DNA topoisomerase II/histidine kinase"/>
    <property type="match status" value="1"/>
</dbReference>
<dbReference type="Proteomes" id="UP000292685">
    <property type="component" value="Unassembled WGS sequence"/>
</dbReference>
<dbReference type="InterPro" id="IPR050428">
    <property type="entry name" value="TCS_sensor_his_kinase"/>
</dbReference>
<comment type="caution">
    <text evidence="14">The sequence shown here is derived from an EMBL/GenBank/DDBJ whole genome shotgun (WGS) entry which is preliminary data.</text>
</comment>
<keyword evidence="15" id="KW-1185">Reference proteome</keyword>
<dbReference type="SMART" id="SM00388">
    <property type="entry name" value="HisKA"/>
    <property type="match status" value="1"/>
</dbReference>
<dbReference type="InterPro" id="IPR003661">
    <property type="entry name" value="HisK_dim/P_dom"/>
</dbReference>
<dbReference type="InterPro" id="IPR004358">
    <property type="entry name" value="Sig_transdc_His_kin-like_C"/>
</dbReference>
<evidence type="ECO:0000256" key="1">
    <source>
        <dbReference type="ARBA" id="ARBA00000085"/>
    </source>
</evidence>
<dbReference type="PROSITE" id="PS50109">
    <property type="entry name" value="HIS_KIN"/>
    <property type="match status" value="1"/>
</dbReference>
<dbReference type="InterPro" id="IPR005467">
    <property type="entry name" value="His_kinase_dom"/>
</dbReference>
<sequence length="482" mass="52145">MISGWVDRLRGVSVRTRIMVALIALSGLTLAIAGTANYLVQLGDLHAQIDDSLRREVREFRALAETGLNPETGEAFTSAAELTYLAIQRSSLEENEGVLVLEDGAVRWSAPAPVPVRLETDTELVRQLLARPESGRVELTTLRTPTASYRTALVPVQLADDRTPARMVLAFDLNQELNELHRNIGIWAAAGTIALIISAAISFGLLKTLLRPLRALRRTAAAIGADDLDERLTIDGNDDLADLSETFNSMLDRLQDALASQRQLLRDVGHELRTPVAILQGHLELQDAEDPDDVRQTQALALDELARMTMLIDDLSTLASADRNDFVQPKPTDVGVLMLDVLDKASALGDRQWSLAGADTVKASIDPHRVTQALLQLCQNAVKFSAPGSAIVIGSDATTEPAADGTRHRTLRLWVRDAGIGIDEEDIAAIFDRFSRGRNGSRAEGSGLGLTIVRAICEGHGGRISVASTRNTGSVFTLELPI</sequence>
<proteinExistence type="predicted"/>
<keyword evidence="6 11" id="KW-0812">Transmembrane</keyword>
<feature type="transmembrane region" description="Helical" evidence="11">
    <location>
        <begin position="18"/>
        <end position="40"/>
    </location>
</feature>
<dbReference type="Pfam" id="PF02518">
    <property type="entry name" value="HATPase_c"/>
    <property type="match status" value="1"/>
</dbReference>
<evidence type="ECO:0000256" key="10">
    <source>
        <dbReference type="ARBA" id="ARBA00023136"/>
    </source>
</evidence>
<dbReference type="Gene3D" id="1.10.287.130">
    <property type="match status" value="1"/>
</dbReference>
<keyword evidence="4" id="KW-0597">Phosphoprotein</keyword>
<evidence type="ECO:0000256" key="9">
    <source>
        <dbReference type="ARBA" id="ARBA00023012"/>
    </source>
</evidence>
<evidence type="ECO:0000256" key="3">
    <source>
        <dbReference type="ARBA" id="ARBA00012438"/>
    </source>
</evidence>
<evidence type="ECO:0000313" key="15">
    <source>
        <dbReference type="Proteomes" id="UP000292685"/>
    </source>
</evidence>
<dbReference type="AlphaFoldDB" id="A0A4V2G9M7"/>
<dbReference type="CDD" id="cd06225">
    <property type="entry name" value="HAMP"/>
    <property type="match status" value="1"/>
</dbReference>
<dbReference type="GO" id="GO:0000155">
    <property type="term" value="F:phosphorelay sensor kinase activity"/>
    <property type="evidence" value="ECO:0007669"/>
    <property type="project" value="InterPro"/>
</dbReference>
<organism evidence="14 15">
    <name type="scientific">Zhihengliuella halotolerans</name>
    <dbReference type="NCBI Taxonomy" id="370736"/>
    <lineage>
        <taxon>Bacteria</taxon>
        <taxon>Bacillati</taxon>
        <taxon>Actinomycetota</taxon>
        <taxon>Actinomycetes</taxon>
        <taxon>Micrococcales</taxon>
        <taxon>Micrococcaceae</taxon>
        <taxon>Zhihengliuella</taxon>
    </lineage>
</organism>
<evidence type="ECO:0000256" key="7">
    <source>
        <dbReference type="ARBA" id="ARBA00022777"/>
    </source>
</evidence>